<evidence type="ECO:0000256" key="1">
    <source>
        <dbReference type="SAM" id="Phobius"/>
    </source>
</evidence>
<dbReference type="AlphaFoldDB" id="A0A1H3SDJ6"/>
<feature type="transmembrane region" description="Helical" evidence="1">
    <location>
        <begin position="224"/>
        <end position="243"/>
    </location>
</feature>
<evidence type="ECO:0000313" key="2">
    <source>
        <dbReference type="EMBL" id="SDZ35631.1"/>
    </source>
</evidence>
<reference evidence="3" key="1">
    <citation type="submission" date="2016-10" db="EMBL/GenBank/DDBJ databases">
        <authorList>
            <person name="Varghese N."/>
            <person name="Submissions S."/>
        </authorList>
    </citation>
    <scope>NUCLEOTIDE SEQUENCE [LARGE SCALE GENOMIC DNA]</scope>
    <source>
        <strain evidence="3">DSM 45245</strain>
    </source>
</reference>
<keyword evidence="1" id="KW-1133">Transmembrane helix</keyword>
<accession>A0A1H3SDJ6</accession>
<name>A0A1H3SDJ6_9ACTN</name>
<keyword evidence="3" id="KW-1185">Reference proteome</keyword>
<dbReference type="STRING" id="405436.SAMN05444365_11139"/>
<gene>
    <name evidence="2" type="ORF">SAMN05444365_11139</name>
</gene>
<keyword evidence="1" id="KW-0812">Transmembrane</keyword>
<proteinExistence type="predicted"/>
<dbReference type="RefSeq" id="WP_425435427.1">
    <property type="nucleotide sequence ID" value="NZ_FNPH01000011.1"/>
</dbReference>
<keyword evidence="1" id="KW-0472">Membrane</keyword>
<dbReference type="PANTHER" id="PTHR35007:SF4">
    <property type="entry name" value="CONSERVED TRANSMEMBRANE PROTEIN-RELATED"/>
    <property type="match status" value="1"/>
</dbReference>
<dbReference type="EMBL" id="FNPH01000011">
    <property type="protein sequence ID" value="SDZ35631.1"/>
    <property type="molecule type" value="Genomic_DNA"/>
</dbReference>
<dbReference type="Proteomes" id="UP000242415">
    <property type="component" value="Unassembled WGS sequence"/>
</dbReference>
<dbReference type="PANTHER" id="PTHR35007">
    <property type="entry name" value="INTEGRAL MEMBRANE PROTEIN-RELATED"/>
    <property type="match status" value="1"/>
</dbReference>
<sequence length="253" mass="25563">MTGQLWLAVAGLLGAALVAAWPSTTARARHRGVLRAAHLRRSRSSRHVLFRGRNDNVPGGVPLAVFAGAVAGAALAGPVAAVATGAYGGLGLWTLLRRRATRAAAQRRALSLDALCARAADLRAGLPVAPSPAGLIHAGRPDRLTRLTRAAATLAEQTGAPLADLLDRIEADARAMDRAVATAAAQAAGARATAWLLAALPVGGIALGYGIGADPLRVLLHTPVGAACAIGAIGLQLAGLAWANRLGRAPGTF</sequence>
<evidence type="ECO:0000313" key="3">
    <source>
        <dbReference type="Proteomes" id="UP000242415"/>
    </source>
</evidence>
<protein>
    <submittedName>
        <fullName evidence="2">Tight adherence protein B</fullName>
    </submittedName>
</protein>
<feature type="transmembrane region" description="Helical" evidence="1">
    <location>
        <begin position="63"/>
        <end position="96"/>
    </location>
</feature>
<organism evidence="2 3">
    <name type="scientific">Micromonospora pattaloongensis</name>
    <dbReference type="NCBI Taxonomy" id="405436"/>
    <lineage>
        <taxon>Bacteria</taxon>
        <taxon>Bacillati</taxon>
        <taxon>Actinomycetota</taxon>
        <taxon>Actinomycetes</taxon>
        <taxon>Micromonosporales</taxon>
        <taxon>Micromonosporaceae</taxon>
        <taxon>Micromonospora</taxon>
    </lineage>
</organism>
<feature type="transmembrane region" description="Helical" evidence="1">
    <location>
        <begin position="194"/>
        <end position="212"/>
    </location>
</feature>